<dbReference type="InterPro" id="IPR032675">
    <property type="entry name" value="LRR_dom_sf"/>
</dbReference>
<evidence type="ECO:0000313" key="2">
    <source>
        <dbReference type="Proteomes" id="UP000723463"/>
    </source>
</evidence>
<sequence length="487" mass="55239">MTTTHPLDIPEIIARIGEFIPLWQQDAYAHFHFRPRALLHAAAVSRSFRQALLPVLWYTCDMSPLESNVPFEVFVRYSYHFRILYQTLPLAPSPLPCTRLLDLTISGCDPETRQLVRNNTQLRRLRWGGPTAYCLDDIPFLEKDMVEGLTALESLHLSEWDLGRRRALIPLLMSVQSTLRTLSLDAVSGGVDSTNHIDTPPPPSLCSDNAFSTDTTSATTAATLPSPHLRLRDLTLHLQYTQSKFLLDLVCLCPELETLTLVAAYEANIGILCNNLKKYCPRLQTLKIDGLYFGLFDTYRVLPDQQLAALILSTLRDDDCDTRRDIWDRTNDMKQWEDFENYDKNPWSDDSQQQGLVHFMADIHGFEPHLTEALMQCGNTLKSLRLSIRHDHSEHDNDNNDLANADANDGFSTTHKRTDLVRDQLQLSRILKACPHLERVTLLYEDTVLPDPLLFGVKDLDVHAGGQEGGPVVIVNVTESEFVPMLH</sequence>
<dbReference type="Gene3D" id="3.80.10.10">
    <property type="entry name" value="Ribonuclease Inhibitor"/>
    <property type="match status" value="1"/>
</dbReference>
<evidence type="ECO:0000313" key="1">
    <source>
        <dbReference type="EMBL" id="KAF9541945.1"/>
    </source>
</evidence>
<name>A0A9P6F4S1_9FUNG</name>
<reference evidence="1" key="1">
    <citation type="journal article" date="2020" name="Fungal Divers.">
        <title>Resolving the Mortierellaceae phylogeny through synthesis of multi-gene phylogenetics and phylogenomics.</title>
        <authorList>
            <person name="Vandepol N."/>
            <person name="Liber J."/>
            <person name="Desiro A."/>
            <person name="Na H."/>
            <person name="Kennedy M."/>
            <person name="Barry K."/>
            <person name="Grigoriev I.V."/>
            <person name="Miller A.N."/>
            <person name="O'Donnell K."/>
            <person name="Stajich J.E."/>
            <person name="Bonito G."/>
        </authorList>
    </citation>
    <scope>NUCLEOTIDE SEQUENCE</scope>
    <source>
        <strain evidence="1">NRRL 2591</strain>
    </source>
</reference>
<dbReference type="EMBL" id="JAAAXW010000152">
    <property type="protein sequence ID" value="KAF9541945.1"/>
    <property type="molecule type" value="Genomic_DNA"/>
</dbReference>
<organism evidence="1 2">
    <name type="scientific">Mortierella hygrophila</name>
    <dbReference type="NCBI Taxonomy" id="979708"/>
    <lineage>
        <taxon>Eukaryota</taxon>
        <taxon>Fungi</taxon>
        <taxon>Fungi incertae sedis</taxon>
        <taxon>Mucoromycota</taxon>
        <taxon>Mortierellomycotina</taxon>
        <taxon>Mortierellomycetes</taxon>
        <taxon>Mortierellales</taxon>
        <taxon>Mortierellaceae</taxon>
        <taxon>Mortierella</taxon>
    </lineage>
</organism>
<evidence type="ECO:0008006" key="3">
    <source>
        <dbReference type="Google" id="ProtNLM"/>
    </source>
</evidence>
<comment type="caution">
    <text evidence="1">The sequence shown here is derived from an EMBL/GenBank/DDBJ whole genome shotgun (WGS) entry which is preliminary data.</text>
</comment>
<dbReference type="AlphaFoldDB" id="A0A9P6F4S1"/>
<dbReference type="SUPFAM" id="SSF52047">
    <property type="entry name" value="RNI-like"/>
    <property type="match status" value="1"/>
</dbReference>
<keyword evidence="2" id="KW-1185">Reference proteome</keyword>
<gene>
    <name evidence="1" type="ORF">EC957_002575</name>
</gene>
<accession>A0A9P6F4S1</accession>
<proteinExistence type="predicted"/>
<dbReference type="Proteomes" id="UP000723463">
    <property type="component" value="Unassembled WGS sequence"/>
</dbReference>
<protein>
    <recommendedName>
        <fullName evidence="3">F-box domain-containing protein</fullName>
    </recommendedName>
</protein>